<organism evidence="1 2">
    <name type="scientific">Weissella muntiaci</name>
    <dbReference type="NCBI Taxonomy" id="2508881"/>
    <lineage>
        <taxon>Bacteria</taxon>
        <taxon>Bacillati</taxon>
        <taxon>Bacillota</taxon>
        <taxon>Bacilli</taxon>
        <taxon>Lactobacillales</taxon>
        <taxon>Lactobacillaceae</taxon>
        <taxon>Weissella</taxon>
    </lineage>
</organism>
<sequence length="143" mass="16406">MTRSYYDEFSKLSVTQMPQAIADMTYAYNETQVPAKHYKEMLGKQFEELMEAQASVKLVDVLFSTLSSLQKESPRLFFQALLLLDLGIKPKGLTAQQYQAMSVTADKFEQDKKAKMLDKDILGLFNNILKNGVLYKMKEEDND</sequence>
<dbReference type="AlphaFoldDB" id="A0A6C2CAD0"/>
<proteinExistence type="predicted"/>
<name>A0A6C2CAD0_9LACO</name>
<dbReference type="EMBL" id="SDGZ01000003">
    <property type="protein sequence ID" value="TYC51110.1"/>
    <property type="molecule type" value="Genomic_DNA"/>
</dbReference>
<evidence type="ECO:0000313" key="1">
    <source>
        <dbReference type="EMBL" id="TYC51110.1"/>
    </source>
</evidence>
<evidence type="ECO:0000313" key="2">
    <source>
        <dbReference type="Proteomes" id="UP000371977"/>
    </source>
</evidence>
<comment type="caution">
    <text evidence="1">The sequence shown here is derived from an EMBL/GenBank/DDBJ whole genome shotgun (WGS) entry which is preliminary data.</text>
</comment>
<accession>A0A6C2CAD0</accession>
<dbReference type="Proteomes" id="UP000371977">
    <property type="component" value="Unassembled WGS sequence"/>
</dbReference>
<keyword evidence="2" id="KW-1185">Reference proteome</keyword>
<dbReference type="OrthoDB" id="3233291at2"/>
<reference evidence="1 2" key="1">
    <citation type="submission" date="2019-01" db="EMBL/GenBank/DDBJ databases">
        <title>Weissella sp. nov., a novel lactic acid bacterium isolated from animal feces.</title>
        <authorList>
            <person name="Wang L.-T."/>
        </authorList>
    </citation>
    <scope>NUCLEOTIDE SEQUENCE [LARGE SCALE GENOMIC DNA]</scope>
    <source>
        <strain evidence="1 2">8H-2</strain>
    </source>
</reference>
<dbReference type="RefSeq" id="WP_148621696.1">
    <property type="nucleotide sequence ID" value="NZ_SDGZ01000003.1"/>
</dbReference>
<protein>
    <submittedName>
        <fullName evidence="1">Uncharacterized protein</fullName>
    </submittedName>
</protein>
<gene>
    <name evidence="1" type="ORF">ESZ50_00610</name>
</gene>